<evidence type="ECO:0000313" key="3">
    <source>
        <dbReference type="EMBL" id="VFQ80114.1"/>
    </source>
</evidence>
<feature type="domain" description="Reverse transcriptase Ty1/copia-type" evidence="2">
    <location>
        <begin position="143"/>
        <end position="213"/>
    </location>
</feature>
<gene>
    <name evidence="3" type="ORF">CCAM_LOCUS21890</name>
</gene>
<dbReference type="InterPro" id="IPR013103">
    <property type="entry name" value="RVT_2"/>
</dbReference>
<dbReference type="OrthoDB" id="1305759at2759"/>
<dbReference type="Pfam" id="PF07727">
    <property type="entry name" value="RVT_2"/>
    <property type="match status" value="1"/>
</dbReference>
<feature type="compositionally biased region" description="Gly residues" evidence="1">
    <location>
        <begin position="104"/>
        <end position="128"/>
    </location>
</feature>
<name>A0A484LUX8_9ASTE</name>
<evidence type="ECO:0000256" key="1">
    <source>
        <dbReference type="SAM" id="MobiDB-lite"/>
    </source>
</evidence>
<dbReference type="EMBL" id="OOIL02002078">
    <property type="protein sequence ID" value="VFQ80114.1"/>
    <property type="molecule type" value="Genomic_DNA"/>
</dbReference>
<organism evidence="3 4">
    <name type="scientific">Cuscuta campestris</name>
    <dbReference type="NCBI Taxonomy" id="132261"/>
    <lineage>
        <taxon>Eukaryota</taxon>
        <taxon>Viridiplantae</taxon>
        <taxon>Streptophyta</taxon>
        <taxon>Embryophyta</taxon>
        <taxon>Tracheophyta</taxon>
        <taxon>Spermatophyta</taxon>
        <taxon>Magnoliopsida</taxon>
        <taxon>eudicotyledons</taxon>
        <taxon>Gunneridae</taxon>
        <taxon>Pentapetalae</taxon>
        <taxon>asterids</taxon>
        <taxon>lamiids</taxon>
        <taxon>Solanales</taxon>
        <taxon>Convolvulaceae</taxon>
        <taxon>Cuscuteae</taxon>
        <taxon>Cuscuta</taxon>
        <taxon>Cuscuta subgen. Grammica</taxon>
        <taxon>Cuscuta sect. Cleistogrammica</taxon>
    </lineage>
</organism>
<feature type="region of interest" description="Disordered" evidence="1">
    <location>
        <begin position="91"/>
        <end position="143"/>
    </location>
</feature>
<evidence type="ECO:0000259" key="2">
    <source>
        <dbReference type="Pfam" id="PF07727"/>
    </source>
</evidence>
<keyword evidence="4" id="KW-1185">Reference proteome</keyword>
<sequence length="292" mass="31317">MQLEHQFRTTTKGSLSFAAYCQTLRNLADWLDDVDAPVSEQQLVLQVLRGLPDDLRGQTSFLQYQMPPPTFLQTRSALLLIEQQRAELGVSSNTGDGGTALYAGSGGPRWQGSAGGGQSESSGGGGFGQQQQHSRHHGGSSRVLTASSTALLTRLTQKLKGEFAMTDMGDLNFFLGINVQRTGSGLFLHQTQFAHEILERADMLHCKPISTPVDTKAKLSATSGTPLPDPSIYRSIIGALQYLSWVHGGNDGGRVVSVKGFSLSDDPSDLNDVFLLAGGAQIVESIANLERL</sequence>
<proteinExistence type="predicted"/>
<dbReference type="PANTHER" id="PTHR47481:SF40">
    <property type="entry name" value="RETROTRANSPOSON GAG DOMAIN-CONTAINING PROTEIN"/>
    <property type="match status" value="1"/>
</dbReference>
<protein>
    <recommendedName>
        <fullName evidence="2">Reverse transcriptase Ty1/copia-type domain-containing protein</fullName>
    </recommendedName>
</protein>
<dbReference type="AlphaFoldDB" id="A0A484LUX8"/>
<dbReference type="Proteomes" id="UP000595140">
    <property type="component" value="Unassembled WGS sequence"/>
</dbReference>
<reference evidence="3 4" key="1">
    <citation type="submission" date="2018-04" db="EMBL/GenBank/DDBJ databases">
        <authorList>
            <person name="Vogel A."/>
        </authorList>
    </citation>
    <scope>NUCLEOTIDE SEQUENCE [LARGE SCALE GENOMIC DNA]</scope>
</reference>
<accession>A0A484LUX8</accession>
<dbReference type="PANTHER" id="PTHR47481">
    <property type="match status" value="1"/>
</dbReference>
<evidence type="ECO:0000313" key="4">
    <source>
        <dbReference type="Proteomes" id="UP000595140"/>
    </source>
</evidence>